<dbReference type="InterPro" id="IPR017896">
    <property type="entry name" value="4Fe4S_Fe-S-bd"/>
</dbReference>
<evidence type="ECO:0000256" key="6">
    <source>
        <dbReference type="ARBA" id="ARBA00023004"/>
    </source>
</evidence>
<keyword evidence="10" id="KW-1185">Reference proteome</keyword>
<keyword evidence="2" id="KW-0004">4Fe-4S</keyword>
<keyword evidence="5" id="KW-0249">Electron transport</keyword>
<keyword evidence="3" id="KW-0479">Metal-binding</keyword>
<evidence type="ECO:0000256" key="2">
    <source>
        <dbReference type="ARBA" id="ARBA00022485"/>
    </source>
</evidence>
<protein>
    <recommendedName>
        <fullName evidence="8">4Fe-4S ferredoxin-type domain-containing protein</fullName>
    </recommendedName>
</protein>
<evidence type="ECO:0000313" key="10">
    <source>
        <dbReference type="Proteomes" id="UP001208689"/>
    </source>
</evidence>
<evidence type="ECO:0000256" key="4">
    <source>
        <dbReference type="ARBA" id="ARBA00022737"/>
    </source>
</evidence>
<dbReference type="Proteomes" id="UP001208689">
    <property type="component" value="Chromosome"/>
</dbReference>
<dbReference type="Gene3D" id="3.30.70.20">
    <property type="match status" value="1"/>
</dbReference>
<dbReference type="PROSITE" id="PS51379">
    <property type="entry name" value="4FE4S_FER_2"/>
    <property type="match status" value="2"/>
</dbReference>
<feature type="domain" description="4Fe-4S ferredoxin-type" evidence="8">
    <location>
        <begin position="15"/>
        <end position="44"/>
    </location>
</feature>
<dbReference type="PROSITE" id="PS00198">
    <property type="entry name" value="4FE4S_FER_1"/>
    <property type="match status" value="2"/>
</dbReference>
<dbReference type="Pfam" id="PF13187">
    <property type="entry name" value="Fer4_9"/>
    <property type="match status" value="1"/>
</dbReference>
<keyword evidence="4" id="KW-0677">Repeat</keyword>
<gene>
    <name evidence="9" type="ORF">NEF87_000338</name>
</gene>
<dbReference type="InterPro" id="IPR017900">
    <property type="entry name" value="4Fe4S_Fe_S_CS"/>
</dbReference>
<proteinExistence type="predicted"/>
<dbReference type="PANTHER" id="PTHR43687">
    <property type="entry name" value="ADENYLYLSULFATE REDUCTASE, BETA SUBUNIT"/>
    <property type="match status" value="1"/>
</dbReference>
<evidence type="ECO:0000256" key="7">
    <source>
        <dbReference type="ARBA" id="ARBA00023014"/>
    </source>
</evidence>
<dbReference type="EMBL" id="CP104013">
    <property type="protein sequence ID" value="UYP44053.1"/>
    <property type="molecule type" value="Genomic_DNA"/>
</dbReference>
<dbReference type="SUPFAM" id="SSF54862">
    <property type="entry name" value="4Fe-4S ferredoxins"/>
    <property type="match status" value="1"/>
</dbReference>
<evidence type="ECO:0000256" key="5">
    <source>
        <dbReference type="ARBA" id="ARBA00022982"/>
    </source>
</evidence>
<keyword evidence="1" id="KW-0813">Transport</keyword>
<evidence type="ECO:0000313" key="9">
    <source>
        <dbReference type="EMBL" id="UYP44053.1"/>
    </source>
</evidence>
<reference evidence="9" key="1">
    <citation type="submission" date="2022-09" db="EMBL/GenBank/DDBJ databases">
        <title>Actin cytoskeleton and complex cell architecture in an #Asgard archaeon.</title>
        <authorList>
            <person name="Ponce Toledo R.I."/>
            <person name="Schleper C."/>
            <person name="Rodrigues Oliveira T."/>
            <person name="Wollweber F."/>
            <person name="Xu J."/>
            <person name="Rittmann S."/>
            <person name="Klingl A."/>
            <person name="Pilhofer M."/>
        </authorList>
    </citation>
    <scope>NUCLEOTIDE SEQUENCE</scope>
    <source>
        <strain evidence="9">B-35</strain>
    </source>
</reference>
<sequence>MEITSIKSENPKSGLKIYIDLNKCIGCGMCDDVCPFGLPERNDLGKYEILRVDLCTECSACKRNCPTQAIIMEERQGCGCLWDVKARKSGKDSCCDC</sequence>
<evidence type="ECO:0000259" key="8">
    <source>
        <dbReference type="PROSITE" id="PS51379"/>
    </source>
</evidence>
<organism evidence="9 10">
    <name type="scientific">Candidatus Lokiarchaeum ossiferum</name>
    <dbReference type="NCBI Taxonomy" id="2951803"/>
    <lineage>
        <taxon>Archaea</taxon>
        <taxon>Promethearchaeati</taxon>
        <taxon>Promethearchaeota</taxon>
        <taxon>Promethearchaeia</taxon>
        <taxon>Promethearchaeales</taxon>
        <taxon>Promethearchaeaceae</taxon>
        <taxon>Candidatus Lokiarchaeum</taxon>
    </lineage>
</organism>
<accession>A0ABY6HKL9</accession>
<dbReference type="PANTHER" id="PTHR43687:SF6">
    <property type="entry name" value="L-ASPARTATE SEMIALDEHYDE SULFURTRANSFERASE IRON-SULFUR SUBUNIT"/>
    <property type="match status" value="1"/>
</dbReference>
<keyword evidence="6" id="KW-0408">Iron</keyword>
<evidence type="ECO:0000256" key="3">
    <source>
        <dbReference type="ARBA" id="ARBA00022723"/>
    </source>
</evidence>
<keyword evidence="7" id="KW-0411">Iron-sulfur</keyword>
<evidence type="ECO:0000256" key="1">
    <source>
        <dbReference type="ARBA" id="ARBA00022448"/>
    </source>
</evidence>
<name>A0ABY6HKL9_9ARCH</name>
<dbReference type="InterPro" id="IPR050572">
    <property type="entry name" value="Fe-S_Ferredoxin"/>
</dbReference>
<feature type="domain" description="4Fe-4S ferredoxin-type" evidence="8">
    <location>
        <begin position="45"/>
        <end position="75"/>
    </location>
</feature>